<sequence>MRKQTRMVSPGVRLYLCNPELNKPCEKRICKYNTNAVEKLCDCTKEKKYALKFGQKAKTKAYTPGQNK</sequence>
<name>A0ABQ0BGF3_9FIRM</name>
<evidence type="ECO:0000313" key="2">
    <source>
        <dbReference type="Proteomes" id="UP001600943"/>
    </source>
</evidence>
<reference evidence="1 2" key="1">
    <citation type="submission" date="2024-04" db="EMBL/GenBank/DDBJ databases">
        <title>Defined microbial consortia suppress multidrug-resistant proinflammatory Enterobacteriaceae via ecological control.</title>
        <authorList>
            <person name="Furuichi M."/>
            <person name="Kawaguchi T."/>
            <person name="Pust M."/>
            <person name="Yasuma K."/>
            <person name="Plichta D."/>
            <person name="Hasegawa N."/>
            <person name="Ohya T."/>
            <person name="Bhattarai S."/>
            <person name="Sasajima S."/>
            <person name="Aoto Y."/>
            <person name="Tuganbaev T."/>
            <person name="Yaginuma M."/>
            <person name="Ueda M."/>
            <person name="Okahashi N."/>
            <person name="Amafuji K."/>
            <person name="Kiridooshi Y."/>
            <person name="Sugita K."/>
            <person name="Strazar M."/>
            <person name="Skelly A."/>
            <person name="Suda W."/>
            <person name="Hattori M."/>
            <person name="Nakamoto N."/>
            <person name="Caballero S."/>
            <person name="Norman J."/>
            <person name="Olle B."/>
            <person name="Tanoue T."/>
            <person name="Arita M."/>
            <person name="Bucci V."/>
            <person name="Atarashi K."/>
            <person name="Xavier R."/>
            <person name="Honda K."/>
        </authorList>
    </citation>
    <scope>NUCLEOTIDE SEQUENCE [LARGE SCALE GENOMIC DNA]</scope>
    <source>
        <strain evidence="2">k04-0078-D8-1</strain>
    </source>
</reference>
<dbReference type="RefSeq" id="WP_103732021.1">
    <property type="nucleotide sequence ID" value="NZ_BAABYW010000001.1"/>
</dbReference>
<accession>A0ABQ0BGF3</accession>
<dbReference type="EMBL" id="BAABYW010000001">
    <property type="protein sequence ID" value="GAA6410545.1"/>
    <property type="molecule type" value="Genomic_DNA"/>
</dbReference>
<gene>
    <name evidence="1" type="ORF">K040078D81_46620</name>
</gene>
<proteinExistence type="predicted"/>
<comment type="caution">
    <text evidence="1">The sequence shown here is derived from an EMBL/GenBank/DDBJ whole genome shotgun (WGS) entry which is preliminary data.</text>
</comment>
<organism evidence="1 2">
    <name type="scientific">Blautia hominis</name>
    <dbReference type="NCBI Taxonomy" id="2025493"/>
    <lineage>
        <taxon>Bacteria</taxon>
        <taxon>Bacillati</taxon>
        <taxon>Bacillota</taxon>
        <taxon>Clostridia</taxon>
        <taxon>Lachnospirales</taxon>
        <taxon>Lachnospiraceae</taxon>
        <taxon>Blautia</taxon>
    </lineage>
</organism>
<evidence type="ECO:0000313" key="1">
    <source>
        <dbReference type="EMBL" id="GAA6410545.1"/>
    </source>
</evidence>
<dbReference type="Proteomes" id="UP001600943">
    <property type="component" value="Unassembled WGS sequence"/>
</dbReference>
<keyword evidence="2" id="KW-1185">Reference proteome</keyword>
<protein>
    <recommendedName>
        <fullName evidence="3">Conjugal transfer protein</fullName>
    </recommendedName>
</protein>
<evidence type="ECO:0008006" key="3">
    <source>
        <dbReference type="Google" id="ProtNLM"/>
    </source>
</evidence>